<dbReference type="GeneID" id="27309059"/>
<dbReference type="RefSeq" id="XP_016218022.1">
    <property type="nucleotide sequence ID" value="XM_016353927.1"/>
</dbReference>
<keyword evidence="1" id="KW-1133">Transmembrane helix</keyword>
<sequence length="106" mass="11559">MVSVFSALGDFVKSIYELVVSMLQTFFGLVETFVRLIVNFFTSVIQLLVDTTRGVLSGIFDIIGGLGNFLLANAAIIGLAAVGFYGYLVYQRRQGQAVTVQGKRLN</sequence>
<reference evidence="2 3" key="1">
    <citation type="submission" date="2015-01" db="EMBL/GenBank/DDBJ databases">
        <title>The Genome Sequence of Ochroconis gallopava CBS43764.</title>
        <authorList>
            <consortium name="The Broad Institute Genomics Platform"/>
            <person name="Cuomo C."/>
            <person name="de Hoog S."/>
            <person name="Gorbushina A."/>
            <person name="Stielow B."/>
            <person name="Teixiera M."/>
            <person name="Abouelleil A."/>
            <person name="Chapman S.B."/>
            <person name="Priest M."/>
            <person name="Young S.K."/>
            <person name="Wortman J."/>
            <person name="Nusbaum C."/>
            <person name="Birren B."/>
        </authorList>
    </citation>
    <scope>NUCLEOTIDE SEQUENCE [LARGE SCALE GENOMIC DNA]</scope>
    <source>
        <strain evidence="2 3">CBS 43764</strain>
    </source>
</reference>
<feature type="transmembrane region" description="Helical" evidence="1">
    <location>
        <begin position="69"/>
        <end position="90"/>
    </location>
</feature>
<dbReference type="STRING" id="253628.A0A0D2AN50"/>
<name>A0A0D2AN50_9PEZI</name>
<feature type="transmembrane region" description="Helical" evidence="1">
    <location>
        <begin position="26"/>
        <end position="49"/>
    </location>
</feature>
<gene>
    <name evidence="2" type="ORF">PV09_01086</name>
</gene>
<dbReference type="EMBL" id="KN847531">
    <property type="protein sequence ID" value="KIW08153.1"/>
    <property type="molecule type" value="Genomic_DNA"/>
</dbReference>
<keyword evidence="1" id="KW-0812">Transmembrane</keyword>
<dbReference type="VEuPathDB" id="FungiDB:PV09_01086"/>
<organism evidence="2 3">
    <name type="scientific">Verruconis gallopava</name>
    <dbReference type="NCBI Taxonomy" id="253628"/>
    <lineage>
        <taxon>Eukaryota</taxon>
        <taxon>Fungi</taxon>
        <taxon>Dikarya</taxon>
        <taxon>Ascomycota</taxon>
        <taxon>Pezizomycotina</taxon>
        <taxon>Dothideomycetes</taxon>
        <taxon>Pleosporomycetidae</taxon>
        <taxon>Venturiales</taxon>
        <taxon>Sympoventuriaceae</taxon>
        <taxon>Verruconis</taxon>
    </lineage>
</organism>
<protein>
    <submittedName>
        <fullName evidence="2">Uncharacterized protein</fullName>
    </submittedName>
</protein>
<evidence type="ECO:0000313" key="3">
    <source>
        <dbReference type="Proteomes" id="UP000053259"/>
    </source>
</evidence>
<proteinExistence type="predicted"/>
<keyword evidence="1" id="KW-0472">Membrane</keyword>
<dbReference type="Proteomes" id="UP000053259">
    <property type="component" value="Unassembled WGS sequence"/>
</dbReference>
<dbReference type="InParanoid" id="A0A0D2AN50"/>
<dbReference type="OrthoDB" id="2561686at2759"/>
<dbReference type="AlphaFoldDB" id="A0A0D2AN50"/>
<dbReference type="HOGENOM" id="CLU_152075_2_0_1"/>
<keyword evidence="3" id="KW-1185">Reference proteome</keyword>
<evidence type="ECO:0000313" key="2">
    <source>
        <dbReference type="EMBL" id="KIW08153.1"/>
    </source>
</evidence>
<evidence type="ECO:0000256" key="1">
    <source>
        <dbReference type="SAM" id="Phobius"/>
    </source>
</evidence>
<accession>A0A0D2AN50</accession>